<dbReference type="Proteomes" id="UP001595764">
    <property type="component" value="Unassembled WGS sequence"/>
</dbReference>
<dbReference type="SUPFAM" id="SSF52096">
    <property type="entry name" value="ClpP/crotonase"/>
    <property type="match status" value="1"/>
</dbReference>
<dbReference type="PANTHER" id="PTHR11941:SF124">
    <property type="entry name" value="ENOYL-COA HYDRATASE ECHA13-RELATED"/>
    <property type="match status" value="1"/>
</dbReference>
<reference evidence="2" key="1">
    <citation type="journal article" date="2019" name="Int. J. Syst. Evol. Microbiol.">
        <title>The Global Catalogue of Microorganisms (GCM) 10K type strain sequencing project: providing services to taxonomists for standard genome sequencing and annotation.</title>
        <authorList>
            <consortium name="The Broad Institute Genomics Platform"/>
            <consortium name="The Broad Institute Genome Sequencing Center for Infectious Disease"/>
            <person name="Wu L."/>
            <person name="Ma J."/>
        </authorList>
    </citation>
    <scope>NUCLEOTIDE SEQUENCE [LARGE SCALE GENOMIC DNA]</scope>
    <source>
        <strain evidence="2">CGMCC 4.7682</strain>
    </source>
</reference>
<dbReference type="InterPro" id="IPR029045">
    <property type="entry name" value="ClpP/crotonase-like_dom_sf"/>
</dbReference>
<evidence type="ECO:0000313" key="2">
    <source>
        <dbReference type="Proteomes" id="UP001595764"/>
    </source>
</evidence>
<gene>
    <name evidence="1" type="ORF">ACFORO_04765</name>
</gene>
<dbReference type="Pfam" id="PF00378">
    <property type="entry name" value="ECH_1"/>
    <property type="match status" value="1"/>
</dbReference>
<proteinExistence type="predicted"/>
<organism evidence="1 2">
    <name type="scientific">Amycolatopsis halotolerans</name>
    <dbReference type="NCBI Taxonomy" id="330083"/>
    <lineage>
        <taxon>Bacteria</taxon>
        <taxon>Bacillati</taxon>
        <taxon>Actinomycetota</taxon>
        <taxon>Actinomycetes</taxon>
        <taxon>Pseudonocardiales</taxon>
        <taxon>Pseudonocardiaceae</taxon>
        <taxon>Amycolatopsis</taxon>
    </lineage>
</organism>
<dbReference type="CDD" id="cd06558">
    <property type="entry name" value="crotonase-like"/>
    <property type="match status" value="1"/>
</dbReference>
<dbReference type="RefSeq" id="WP_377871903.1">
    <property type="nucleotide sequence ID" value="NZ_JBHMAY010000035.1"/>
</dbReference>
<dbReference type="EMBL" id="JBHRWI010000005">
    <property type="protein sequence ID" value="MFC3509467.1"/>
    <property type="molecule type" value="Genomic_DNA"/>
</dbReference>
<name>A0ABV7Q931_9PSEU</name>
<comment type="caution">
    <text evidence="1">The sequence shown here is derived from an EMBL/GenBank/DDBJ whole genome shotgun (WGS) entry which is preliminary data.</text>
</comment>
<dbReference type="PANTHER" id="PTHR11941">
    <property type="entry name" value="ENOYL-COA HYDRATASE-RELATED"/>
    <property type="match status" value="1"/>
</dbReference>
<keyword evidence="2" id="KW-1185">Reference proteome</keyword>
<sequence>MAHLSLNRPERLNVLDPAVYAELFAALDAAYADPEIRAIVIAGAGEHFCAGFDLAASDDMAVREPVWSQWSGMAGQRTAMATIGNSPKPIIAAVQGYCLGGGFELANYCDFIVAADDAVFGEPEVRFSLVAHPRLMYFVPLRKAKEIQLLGEPFSAADAERLGLVNEVVPAAELGDRALAFARRLCRVPAETFQHTKTIMGRVLEMQGLGVAESMFASDFVVSKLTDTADRARFREIRESDGLRAALAWARTKDTPAEQPSVAS</sequence>
<protein>
    <submittedName>
        <fullName evidence="1">Enoyl-CoA hydratase/isomerase family protein</fullName>
    </submittedName>
</protein>
<evidence type="ECO:0000313" key="1">
    <source>
        <dbReference type="EMBL" id="MFC3509467.1"/>
    </source>
</evidence>
<accession>A0ABV7Q931</accession>
<dbReference type="Gene3D" id="3.90.226.10">
    <property type="entry name" value="2-enoyl-CoA Hydratase, Chain A, domain 1"/>
    <property type="match status" value="1"/>
</dbReference>
<dbReference type="InterPro" id="IPR001753">
    <property type="entry name" value="Enoyl-CoA_hydra/iso"/>
</dbReference>